<geneLocation type="plasmid" evidence="4 5">
    <name>pBPHY01</name>
</geneLocation>
<feature type="chain" id="PRO_5002777612" evidence="2">
    <location>
        <begin position="41"/>
        <end position="123"/>
    </location>
</feature>
<dbReference type="SUPFAM" id="SSF49503">
    <property type="entry name" value="Cupredoxins"/>
    <property type="match status" value="1"/>
</dbReference>
<proteinExistence type="predicted"/>
<accession>B2JWH0</accession>
<dbReference type="HOGENOM" id="CLU_084115_2_1_4"/>
<keyword evidence="2" id="KW-0732">Signal</keyword>
<organism evidence="4 5">
    <name type="scientific">Paraburkholderia phymatum (strain DSM 17167 / CIP 108236 / LMG 21445 / STM815)</name>
    <name type="common">Burkholderia phymatum</name>
    <dbReference type="NCBI Taxonomy" id="391038"/>
    <lineage>
        <taxon>Bacteria</taxon>
        <taxon>Pseudomonadati</taxon>
        <taxon>Pseudomonadota</taxon>
        <taxon>Betaproteobacteria</taxon>
        <taxon>Burkholderiales</taxon>
        <taxon>Burkholderiaceae</taxon>
        <taxon>Paraburkholderia</taxon>
    </lineage>
</organism>
<dbReference type="CDD" id="cd13921">
    <property type="entry name" value="Amicyanin"/>
    <property type="match status" value="1"/>
</dbReference>
<dbReference type="RefSeq" id="WP_012405456.1">
    <property type="nucleotide sequence ID" value="NC_010625.1"/>
</dbReference>
<dbReference type="InterPro" id="IPR008972">
    <property type="entry name" value="Cupredoxin"/>
</dbReference>
<keyword evidence="5" id="KW-1185">Reference proteome</keyword>
<sequence precursor="true">MKAAIRYLTGQARCARRARVLGCALAVCAASALSGASADAAKTYYVTIEQMRFDPPTLTVHAGDRVVWVNKDLFSHTASSSTQAFDSHDIAPEASWSYVASRAGHYPYSCTMHPTMHGTLDVQ</sequence>
<dbReference type="Proteomes" id="UP000001192">
    <property type="component" value="Plasmid pBPHY01"/>
</dbReference>
<comment type="subcellular location">
    <subcellularLocation>
        <location evidence="1">Periplasm</location>
    </subcellularLocation>
</comment>
<dbReference type="InterPro" id="IPR028096">
    <property type="entry name" value="EfeO_Cupredoxin"/>
</dbReference>
<evidence type="ECO:0000256" key="2">
    <source>
        <dbReference type="SAM" id="SignalP"/>
    </source>
</evidence>
<dbReference type="InterPro" id="IPR035668">
    <property type="entry name" value="Amicyanin"/>
</dbReference>
<reference evidence="5" key="1">
    <citation type="journal article" date="2014" name="Stand. Genomic Sci.">
        <title>Complete genome sequence of Burkholderia phymatum STM815(T), a broad host range and efficient nitrogen-fixing symbiont of Mimosa species.</title>
        <authorList>
            <person name="Moulin L."/>
            <person name="Klonowska A."/>
            <person name="Caroline B."/>
            <person name="Booth K."/>
            <person name="Vriezen J.A."/>
            <person name="Melkonian R."/>
            <person name="James E.K."/>
            <person name="Young J.P."/>
            <person name="Bena G."/>
            <person name="Hauser L."/>
            <person name="Land M."/>
            <person name="Kyrpides N."/>
            <person name="Bruce D."/>
            <person name="Chain P."/>
            <person name="Copeland A."/>
            <person name="Pitluck S."/>
            <person name="Woyke T."/>
            <person name="Lizotte-Waniewski M."/>
            <person name="Bristow J."/>
            <person name="Riley M."/>
        </authorList>
    </citation>
    <scope>NUCLEOTIDE SEQUENCE [LARGE SCALE GENOMIC DNA]</scope>
    <source>
        <strain evidence="5">DSM 17167 / CIP 108236 / LMG 21445 / STM815</strain>
        <plasmid evidence="5">Plasmid pBPHY01</plasmid>
    </source>
</reference>
<evidence type="ECO:0000256" key="1">
    <source>
        <dbReference type="ARBA" id="ARBA00004418"/>
    </source>
</evidence>
<dbReference type="GO" id="GO:0042597">
    <property type="term" value="C:periplasmic space"/>
    <property type="evidence" value="ECO:0007669"/>
    <property type="project" value="UniProtKB-SubCell"/>
</dbReference>
<keyword evidence="4" id="KW-0614">Plasmid</keyword>
<dbReference type="OrthoDB" id="9757546at2"/>
<dbReference type="PANTHER" id="PTHR36507:SF1">
    <property type="entry name" value="BLL1555 PROTEIN"/>
    <property type="match status" value="1"/>
</dbReference>
<evidence type="ECO:0000313" key="5">
    <source>
        <dbReference type="Proteomes" id="UP000001192"/>
    </source>
</evidence>
<dbReference type="KEGG" id="bph:Bphy_6257"/>
<dbReference type="EMBL" id="CP001045">
    <property type="protein sequence ID" value="ACC75297.1"/>
    <property type="molecule type" value="Genomic_DNA"/>
</dbReference>
<dbReference type="Gene3D" id="2.60.40.420">
    <property type="entry name" value="Cupredoxins - blue copper proteins"/>
    <property type="match status" value="1"/>
</dbReference>
<dbReference type="InterPro" id="IPR052721">
    <property type="entry name" value="ET_Amicyanin"/>
</dbReference>
<dbReference type="AlphaFoldDB" id="B2JWH0"/>
<gene>
    <name evidence="4" type="ordered locus">Bphy_6257</name>
</gene>
<dbReference type="Pfam" id="PF13473">
    <property type="entry name" value="Cupredoxin_1"/>
    <property type="match status" value="1"/>
</dbReference>
<feature type="signal peptide" evidence="2">
    <location>
        <begin position="1"/>
        <end position="40"/>
    </location>
</feature>
<dbReference type="PANTHER" id="PTHR36507">
    <property type="entry name" value="BLL1555 PROTEIN"/>
    <property type="match status" value="1"/>
</dbReference>
<feature type="domain" description="EfeO-type cupredoxin-like" evidence="3">
    <location>
        <begin position="24"/>
        <end position="120"/>
    </location>
</feature>
<evidence type="ECO:0000313" key="4">
    <source>
        <dbReference type="EMBL" id="ACC75297.1"/>
    </source>
</evidence>
<protein>
    <submittedName>
        <fullName evidence="4">Blue (Type 1) copper domain protein</fullName>
    </submittedName>
</protein>
<name>B2JWH0_PARP8</name>
<evidence type="ECO:0000259" key="3">
    <source>
        <dbReference type="Pfam" id="PF13473"/>
    </source>
</evidence>